<feature type="transmembrane region" description="Helical" evidence="1">
    <location>
        <begin position="446"/>
        <end position="466"/>
    </location>
</feature>
<sequence>MPEMNPIPLVAIEEKLGQALTKLECSETPGYSDFEQFVKDLRSMITDGATVWYKNPWTGIRGYIIQHIQLNMLEESEKLGPTITCLKGQHEAETLSISAFQRYILSRIKLQAEEVQSVWLGSAVLIEAELKAMLSQVWKTIRDDDGSDITRVTETEMMGTNAQELRGFFSKSMPELDEYGAELEPVAGVWKTYVREGDTFDAEQEWNRFLDVTLIFAALSTAICTAFVIESSKSLKEDRTETVARRLSLMNGILHAIANFGASSQLIPELGALMSSGPFSPVNLCVNIFWLFTLILSAALSVIVILAKAWCYPFMFGIFGDPWSQMTRRRQYWKRIKKSKMEQVIMILPSLVYLSSLSFAVGLCIYLADMNLGTAIPAALVTLGSILIYLSWTISRFIEWPRSTTKKTPAHELNEDSIDPEARVWKTYMGEADEFDAEQVGGWNRCLYAMLIFAALFTAICTAFVIGSFKLLQADSIETLACQLDRITGSDRSWFDPELRALISSGPFSPVDLCVNMLWFFSLILSAAVSVIVVLSKADPWSQIQRRQQRWEGMEKWRMEQVIIPPSLIYLAFLSFSIGLSINVAMNPALCTGVALEYGNLGVVSYRKKVTV</sequence>
<dbReference type="InterPro" id="IPR045338">
    <property type="entry name" value="DUF6535"/>
</dbReference>
<feature type="transmembrane region" description="Helical" evidence="1">
    <location>
        <begin position="374"/>
        <end position="392"/>
    </location>
</feature>
<evidence type="ECO:0000259" key="2">
    <source>
        <dbReference type="Pfam" id="PF20153"/>
    </source>
</evidence>
<comment type="caution">
    <text evidence="3">The sequence shown here is derived from an EMBL/GenBank/DDBJ whole genome shotgun (WGS) entry which is preliminary data.</text>
</comment>
<reference evidence="3" key="1">
    <citation type="submission" date="2021-01" db="EMBL/GenBank/DDBJ databases">
        <authorList>
            <person name="Kaushik A."/>
        </authorList>
    </citation>
    <scope>NUCLEOTIDE SEQUENCE</scope>
    <source>
        <strain evidence="3">AG2-2IIIB</strain>
    </source>
</reference>
<feature type="domain" description="DUF6535" evidence="2">
    <location>
        <begin position="190"/>
        <end position="368"/>
    </location>
</feature>
<keyword evidence="1" id="KW-0812">Transmembrane</keyword>
<evidence type="ECO:0000313" key="3">
    <source>
        <dbReference type="EMBL" id="CAE6461229.1"/>
    </source>
</evidence>
<feature type="transmembrane region" description="Helical" evidence="1">
    <location>
        <begin position="288"/>
        <end position="307"/>
    </location>
</feature>
<dbReference type="Proteomes" id="UP000663843">
    <property type="component" value="Unassembled WGS sequence"/>
</dbReference>
<feature type="domain" description="DUF6535" evidence="2">
    <location>
        <begin position="425"/>
        <end position="582"/>
    </location>
</feature>
<dbReference type="EMBL" id="CAJMWT010003028">
    <property type="protein sequence ID" value="CAE6461229.1"/>
    <property type="molecule type" value="Genomic_DNA"/>
</dbReference>
<name>A0A8H3BNK0_9AGAM</name>
<feature type="transmembrane region" description="Helical" evidence="1">
    <location>
        <begin position="517"/>
        <end position="538"/>
    </location>
</feature>
<accession>A0A8H3BNK0</accession>
<feature type="transmembrane region" description="Helical" evidence="1">
    <location>
        <begin position="344"/>
        <end position="368"/>
    </location>
</feature>
<dbReference type="Pfam" id="PF20153">
    <property type="entry name" value="DUF6535"/>
    <property type="match status" value="2"/>
</dbReference>
<protein>
    <recommendedName>
        <fullName evidence="2">DUF6535 domain-containing protein</fullName>
    </recommendedName>
</protein>
<organism evidence="3 4">
    <name type="scientific">Rhizoctonia solani</name>
    <dbReference type="NCBI Taxonomy" id="456999"/>
    <lineage>
        <taxon>Eukaryota</taxon>
        <taxon>Fungi</taxon>
        <taxon>Dikarya</taxon>
        <taxon>Basidiomycota</taxon>
        <taxon>Agaricomycotina</taxon>
        <taxon>Agaricomycetes</taxon>
        <taxon>Cantharellales</taxon>
        <taxon>Ceratobasidiaceae</taxon>
        <taxon>Rhizoctonia</taxon>
    </lineage>
</organism>
<feature type="transmembrane region" description="Helical" evidence="1">
    <location>
        <begin position="559"/>
        <end position="582"/>
    </location>
</feature>
<proteinExistence type="predicted"/>
<keyword evidence="1" id="KW-1133">Transmembrane helix</keyword>
<feature type="transmembrane region" description="Helical" evidence="1">
    <location>
        <begin position="209"/>
        <end position="229"/>
    </location>
</feature>
<feature type="transmembrane region" description="Helical" evidence="1">
    <location>
        <begin position="249"/>
        <end position="268"/>
    </location>
</feature>
<gene>
    <name evidence="3" type="ORF">RDB_LOCUS96546</name>
</gene>
<evidence type="ECO:0000313" key="4">
    <source>
        <dbReference type="Proteomes" id="UP000663843"/>
    </source>
</evidence>
<keyword evidence="1" id="KW-0472">Membrane</keyword>
<feature type="non-terminal residue" evidence="3">
    <location>
        <position position="1"/>
    </location>
</feature>
<evidence type="ECO:0000256" key="1">
    <source>
        <dbReference type="SAM" id="Phobius"/>
    </source>
</evidence>
<dbReference type="AlphaFoldDB" id="A0A8H3BNK0"/>